<feature type="compositionally biased region" description="Polar residues" evidence="1">
    <location>
        <begin position="42"/>
        <end position="55"/>
    </location>
</feature>
<feature type="domain" description="Conjugative transposon TraM C-terminal" evidence="3">
    <location>
        <begin position="252"/>
        <end position="395"/>
    </location>
</feature>
<dbReference type="OrthoDB" id="1453786at2"/>
<name>A0A1I0TXL4_9SPHI</name>
<accession>A0A1I0TXL4</accession>
<evidence type="ECO:0000313" key="5">
    <source>
        <dbReference type="Proteomes" id="UP000198836"/>
    </source>
</evidence>
<dbReference type="STRING" id="332999.SAMN04488511_11612"/>
<evidence type="ECO:0000313" key="4">
    <source>
        <dbReference type="EMBL" id="SFA56475.1"/>
    </source>
</evidence>
<dbReference type="Pfam" id="PF12508">
    <property type="entry name" value="Transposon_TraM"/>
    <property type="match status" value="1"/>
</dbReference>
<gene>
    <name evidence="4" type="ORF">SAMN04488511_11612</name>
</gene>
<dbReference type="AlphaFoldDB" id="A0A1I0TXL4"/>
<feature type="region of interest" description="Disordered" evidence="1">
    <location>
        <begin position="42"/>
        <end position="120"/>
    </location>
</feature>
<sequence>MNSTTENNDKRRRFLLILPLLAIPFITLAFWALGGGKGITQTTEGQKQGMNTSLPAPQLSADPLDKMSLYNQSPSDSTNLDAGMVMDSLPLPQDSSTGLTGTAPGSLPGYPYSPAYGNDPNEARIRARLEQLQQLVRQPQPQSGTDYVYSDSEALRERLQSLQEGSAPENADPQMAQLNEMLEKIRSIQNPGLVREELRQKSLKNRGRVYPVSEPAEDLSAAIMPNSAQKTSGFYGLDESNAPADTGITDAISARTEQTQVLTAGATLKLRLNEAVLVSGALVPQGSFVFGKCSIDGERLKADITAIRTVNKLIPVNLSVYDLDGIEGIRIPGTISREASKDGADRALQSVQLMSLDPSIGAQAASAGVEAAKGLFSKKVKLLRVTVKAGYPVLLLDGKAKQENN</sequence>
<feature type="compositionally biased region" description="Polar residues" evidence="1">
    <location>
        <begin position="69"/>
        <end position="80"/>
    </location>
</feature>
<dbReference type="InterPro" id="IPR055407">
    <property type="entry name" value="TraM_C"/>
</dbReference>
<dbReference type="RefSeq" id="WP_090986261.1">
    <property type="nucleotide sequence ID" value="NZ_FOJM01000016.1"/>
</dbReference>
<proteinExistence type="predicted"/>
<organism evidence="4 5">
    <name type="scientific">Pedobacter suwonensis</name>
    <dbReference type="NCBI Taxonomy" id="332999"/>
    <lineage>
        <taxon>Bacteria</taxon>
        <taxon>Pseudomonadati</taxon>
        <taxon>Bacteroidota</taxon>
        <taxon>Sphingobacteriia</taxon>
        <taxon>Sphingobacteriales</taxon>
        <taxon>Sphingobacteriaceae</taxon>
        <taxon>Pedobacter</taxon>
    </lineage>
</organism>
<keyword evidence="2" id="KW-0472">Membrane</keyword>
<reference evidence="5" key="1">
    <citation type="submission" date="2016-10" db="EMBL/GenBank/DDBJ databases">
        <authorList>
            <person name="Varghese N."/>
            <person name="Submissions S."/>
        </authorList>
    </citation>
    <scope>NUCLEOTIDE SEQUENCE [LARGE SCALE GENOMIC DNA]</scope>
    <source>
        <strain evidence="5">DSM 18130</strain>
    </source>
</reference>
<keyword evidence="2" id="KW-0812">Transmembrane</keyword>
<dbReference type="EMBL" id="FOJM01000016">
    <property type="protein sequence ID" value="SFA56475.1"/>
    <property type="molecule type" value="Genomic_DNA"/>
</dbReference>
<keyword evidence="5" id="KW-1185">Reference proteome</keyword>
<keyword evidence="2" id="KW-1133">Transmembrane helix</keyword>
<evidence type="ECO:0000259" key="3">
    <source>
        <dbReference type="Pfam" id="PF12508"/>
    </source>
</evidence>
<feature type="transmembrane region" description="Helical" evidence="2">
    <location>
        <begin position="14"/>
        <end position="33"/>
    </location>
</feature>
<dbReference type="InterPro" id="IPR022187">
    <property type="entry name" value="Conjug_transposon_TraM"/>
</dbReference>
<protein>
    <submittedName>
        <fullName evidence="4">Bacteroides conjugative transposon TraM protein</fullName>
    </submittedName>
</protein>
<dbReference type="NCBIfam" id="TIGR03779">
    <property type="entry name" value="Bac_Flav_CT_M"/>
    <property type="match status" value="1"/>
</dbReference>
<evidence type="ECO:0000256" key="1">
    <source>
        <dbReference type="SAM" id="MobiDB-lite"/>
    </source>
</evidence>
<evidence type="ECO:0000256" key="2">
    <source>
        <dbReference type="SAM" id="Phobius"/>
    </source>
</evidence>
<dbReference type="Proteomes" id="UP000198836">
    <property type="component" value="Unassembled WGS sequence"/>
</dbReference>